<dbReference type="SUPFAM" id="SSF50104">
    <property type="entry name" value="Translation proteins SH3-like domain"/>
    <property type="match status" value="1"/>
</dbReference>
<dbReference type="Gene3D" id="2.40.50.140">
    <property type="entry name" value="Nucleic acid-binding proteins"/>
    <property type="match status" value="2"/>
</dbReference>
<protein>
    <recommendedName>
        <fullName evidence="1">Elongation factor P C-terminal domain-containing protein</fullName>
    </recommendedName>
</protein>
<name>A0A0F9R619_9ZZZZ</name>
<dbReference type="GO" id="GO:0003746">
    <property type="term" value="F:translation elongation factor activity"/>
    <property type="evidence" value="ECO:0007669"/>
    <property type="project" value="TreeGrafter"/>
</dbReference>
<dbReference type="EMBL" id="LAZR01003213">
    <property type="protein sequence ID" value="KKN20746.1"/>
    <property type="molecule type" value="Genomic_DNA"/>
</dbReference>
<dbReference type="Gene3D" id="2.30.30.30">
    <property type="match status" value="1"/>
</dbReference>
<dbReference type="GO" id="GO:0005829">
    <property type="term" value="C:cytosol"/>
    <property type="evidence" value="ECO:0007669"/>
    <property type="project" value="UniProtKB-ARBA"/>
</dbReference>
<reference evidence="2" key="1">
    <citation type="journal article" date="2015" name="Nature">
        <title>Complex archaea that bridge the gap between prokaryotes and eukaryotes.</title>
        <authorList>
            <person name="Spang A."/>
            <person name="Saw J.H."/>
            <person name="Jorgensen S.L."/>
            <person name="Zaremba-Niedzwiedzka K."/>
            <person name="Martijn J."/>
            <person name="Lind A.E."/>
            <person name="van Eijk R."/>
            <person name="Schleper C."/>
            <person name="Guy L."/>
            <person name="Ettema T.J."/>
        </authorList>
    </citation>
    <scope>NUCLEOTIDE SEQUENCE</scope>
</reference>
<dbReference type="InterPro" id="IPR013185">
    <property type="entry name" value="Transl_elong_KOW-like"/>
</dbReference>
<dbReference type="CDD" id="cd05794">
    <property type="entry name" value="S1_EF-P_repeat_2"/>
    <property type="match status" value="1"/>
</dbReference>
<feature type="domain" description="Elongation factor P C-terminal" evidence="1">
    <location>
        <begin position="130"/>
        <end position="185"/>
    </location>
</feature>
<dbReference type="GO" id="GO:0043043">
    <property type="term" value="P:peptide biosynthetic process"/>
    <property type="evidence" value="ECO:0007669"/>
    <property type="project" value="InterPro"/>
</dbReference>
<dbReference type="Pfam" id="PF08207">
    <property type="entry name" value="EFP_N"/>
    <property type="match status" value="1"/>
</dbReference>
<dbReference type="PIRSF" id="PIRSF005901">
    <property type="entry name" value="EF-P"/>
    <property type="match status" value="1"/>
</dbReference>
<sequence>MLHYNDLKPGVQFIKDGEPHIVIEYSHVKKQRGKPIVQLKTRNLISGKLSDVTAHQNDSFEEAIITKSPVIFIYDNKGIYWFRNPDNPRDRFSLNETILGESRYYLIPELEVQVLTFKEQIINIELPIKVDIKVTEAPPNIKGNTADGGTKPVITETGLKVNTPLFIERGDTIRVNTQNGTYTERTEKSAM</sequence>
<organism evidence="2">
    <name type="scientific">marine sediment metagenome</name>
    <dbReference type="NCBI Taxonomy" id="412755"/>
    <lineage>
        <taxon>unclassified sequences</taxon>
        <taxon>metagenomes</taxon>
        <taxon>ecological metagenomes</taxon>
    </lineage>
</organism>
<comment type="caution">
    <text evidence="2">The sequence shown here is derived from an EMBL/GenBank/DDBJ whole genome shotgun (WGS) entry which is preliminary data.</text>
</comment>
<dbReference type="SMART" id="SM00841">
    <property type="entry name" value="Elong-fact-P_C"/>
    <property type="match status" value="1"/>
</dbReference>
<proteinExistence type="predicted"/>
<dbReference type="InterPro" id="IPR015365">
    <property type="entry name" value="Elong-fact-P_C"/>
</dbReference>
<dbReference type="PANTHER" id="PTHR30053:SF12">
    <property type="entry name" value="ELONGATION FACTOR P (EF-P) FAMILY PROTEIN"/>
    <property type="match status" value="1"/>
</dbReference>
<dbReference type="AlphaFoldDB" id="A0A0F9R619"/>
<dbReference type="FunFam" id="2.40.50.140:FF:000004">
    <property type="entry name" value="Elongation factor P"/>
    <property type="match status" value="1"/>
</dbReference>
<evidence type="ECO:0000259" key="1">
    <source>
        <dbReference type="SMART" id="SM00841"/>
    </source>
</evidence>
<dbReference type="InterPro" id="IPR020599">
    <property type="entry name" value="Transl_elong_fac_P/YeiP"/>
</dbReference>
<dbReference type="InterPro" id="IPR014722">
    <property type="entry name" value="Rib_uL2_dom2"/>
</dbReference>
<dbReference type="SUPFAM" id="SSF50249">
    <property type="entry name" value="Nucleic acid-binding proteins"/>
    <property type="match status" value="1"/>
</dbReference>
<dbReference type="Pfam" id="PF09285">
    <property type="entry name" value="Elong-fact-P_C"/>
    <property type="match status" value="1"/>
</dbReference>
<dbReference type="PANTHER" id="PTHR30053">
    <property type="entry name" value="ELONGATION FACTOR P"/>
    <property type="match status" value="1"/>
</dbReference>
<dbReference type="InterPro" id="IPR012340">
    <property type="entry name" value="NA-bd_OB-fold"/>
</dbReference>
<accession>A0A0F9R619</accession>
<evidence type="ECO:0000313" key="2">
    <source>
        <dbReference type="EMBL" id="KKN20746.1"/>
    </source>
</evidence>
<gene>
    <name evidence="2" type="ORF">LCGC14_0932450</name>
</gene>
<dbReference type="InterPro" id="IPR008991">
    <property type="entry name" value="Translation_prot_SH3-like_sf"/>
</dbReference>